<dbReference type="OrthoDB" id="5964776at2759"/>
<dbReference type="EMBL" id="LIAE01008638">
    <property type="protein sequence ID" value="PAV73218.1"/>
    <property type="molecule type" value="Genomic_DNA"/>
</dbReference>
<keyword evidence="1" id="KW-0812">Transmembrane</keyword>
<proteinExistence type="predicted"/>
<protein>
    <submittedName>
        <fullName evidence="2">Uncharacterized protein</fullName>
    </submittedName>
</protein>
<gene>
    <name evidence="2" type="ORF">WR25_14309</name>
</gene>
<evidence type="ECO:0000313" key="3">
    <source>
        <dbReference type="Proteomes" id="UP000218231"/>
    </source>
</evidence>
<organism evidence="2 3">
    <name type="scientific">Diploscapter pachys</name>
    <dbReference type="NCBI Taxonomy" id="2018661"/>
    <lineage>
        <taxon>Eukaryota</taxon>
        <taxon>Metazoa</taxon>
        <taxon>Ecdysozoa</taxon>
        <taxon>Nematoda</taxon>
        <taxon>Chromadorea</taxon>
        <taxon>Rhabditida</taxon>
        <taxon>Rhabditina</taxon>
        <taxon>Rhabditomorpha</taxon>
        <taxon>Rhabditoidea</taxon>
        <taxon>Rhabditidae</taxon>
        <taxon>Diploscapter</taxon>
    </lineage>
</organism>
<dbReference type="Pfam" id="PF10317">
    <property type="entry name" value="7TM_GPCR_Srd"/>
    <property type="match status" value="1"/>
</dbReference>
<keyword evidence="3" id="KW-1185">Reference proteome</keyword>
<name>A0A2A2KH56_9BILA</name>
<comment type="caution">
    <text evidence="2">The sequence shown here is derived from an EMBL/GenBank/DDBJ whole genome shotgun (WGS) entry which is preliminary data.</text>
</comment>
<evidence type="ECO:0000313" key="2">
    <source>
        <dbReference type="EMBL" id="PAV73218.1"/>
    </source>
</evidence>
<accession>A0A2A2KH56</accession>
<sequence>MLQKSTIKSHKRLMRPIILYGLYHLEIINSTLIEYLVYTLFSFFPAISPLVTIYYVRPYKNFVISLFKLRPVVEPSGGLKTDLPTPSSVKY</sequence>
<dbReference type="Proteomes" id="UP000218231">
    <property type="component" value="Unassembled WGS sequence"/>
</dbReference>
<feature type="transmembrane region" description="Helical" evidence="1">
    <location>
        <begin position="35"/>
        <end position="56"/>
    </location>
</feature>
<dbReference type="InterPro" id="IPR019421">
    <property type="entry name" value="7TM_GPCR_serpentine_rcpt_Srd"/>
</dbReference>
<keyword evidence="1" id="KW-1133">Transmembrane helix</keyword>
<evidence type="ECO:0000256" key="1">
    <source>
        <dbReference type="SAM" id="Phobius"/>
    </source>
</evidence>
<dbReference type="AlphaFoldDB" id="A0A2A2KH56"/>
<keyword evidence="1" id="KW-0472">Membrane</keyword>
<reference evidence="2 3" key="1">
    <citation type="journal article" date="2017" name="Curr. Biol.">
        <title>Genome architecture and evolution of a unichromosomal asexual nematode.</title>
        <authorList>
            <person name="Fradin H."/>
            <person name="Zegar C."/>
            <person name="Gutwein M."/>
            <person name="Lucas J."/>
            <person name="Kovtun M."/>
            <person name="Corcoran D."/>
            <person name="Baugh L.R."/>
            <person name="Kiontke K."/>
            <person name="Gunsalus K."/>
            <person name="Fitch D.H."/>
            <person name="Piano F."/>
        </authorList>
    </citation>
    <scope>NUCLEOTIDE SEQUENCE [LARGE SCALE GENOMIC DNA]</scope>
    <source>
        <strain evidence="2">PF1309</strain>
    </source>
</reference>